<dbReference type="GO" id="GO:0006952">
    <property type="term" value="P:defense response"/>
    <property type="evidence" value="ECO:0007669"/>
    <property type="project" value="UniProtKB-KW"/>
</dbReference>
<dbReference type="SUPFAM" id="SSF46785">
    <property type="entry name" value="Winged helix' DNA-binding domain"/>
    <property type="match status" value="1"/>
</dbReference>
<dbReference type="Pfam" id="PF00931">
    <property type="entry name" value="NB-ARC"/>
    <property type="match status" value="1"/>
</dbReference>
<evidence type="ECO:0000313" key="8">
    <source>
        <dbReference type="EnsemblPlants" id="AES71273"/>
    </source>
</evidence>
<dbReference type="EnsemblPlants" id="AES71273">
    <property type="protein sequence ID" value="AES71273"/>
    <property type="gene ID" value="MTR_3g072140"/>
</dbReference>
<reference evidence="8" key="3">
    <citation type="submission" date="2015-04" db="UniProtKB">
        <authorList>
            <consortium name="EnsemblPlants"/>
        </authorList>
    </citation>
    <scope>IDENTIFICATION</scope>
    <source>
        <strain evidence="8">cv. Jemalong A17</strain>
    </source>
</reference>
<dbReference type="Gene3D" id="3.40.50.10140">
    <property type="entry name" value="Toll/interleukin-1 receptor homology (TIR) domain"/>
    <property type="match status" value="1"/>
</dbReference>
<dbReference type="InterPro" id="IPR032675">
    <property type="entry name" value="LRR_dom_sf"/>
</dbReference>
<dbReference type="InterPro" id="IPR044974">
    <property type="entry name" value="Disease_R_plants"/>
</dbReference>
<dbReference type="InterPro" id="IPR058192">
    <property type="entry name" value="WHD_ROQ1-like"/>
</dbReference>
<dbReference type="SUPFAM" id="SSF52540">
    <property type="entry name" value="P-loop containing nucleoside triphosphate hydrolases"/>
    <property type="match status" value="1"/>
</dbReference>
<feature type="domain" description="Disease resistance protein Roq1-like winged-helix" evidence="6">
    <location>
        <begin position="312"/>
        <end position="382"/>
    </location>
</feature>
<dbReference type="HOGENOM" id="CLU_001561_1_1_1"/>
<organism evidence="7 9">
    <name type="scientific">Medicago truncatula</name>
    <name type="common">Barrel medic</name>
    <name type="synonym">Medicago tribuloides</name>
    <dbReference type="NCBI Taxonomy" id="3880"/>
    <lineage>
        <taxon>Eukaryota</taxon>
        <taxon>Viridiplantae</taxon>
        <taxon>Streptophyta</taxon>
        <taxon>Embryophyta</taxon>
        <taxon>Tracheophyta</taxon>
        <taxon>Spermatophyta</taxon>
        <taxon>Magnoliopsida</taxon>
        <taxon>eudicotyledons</taxon>
        <taxon>Gunneridae</taxon>
        <taxon>Pentapetalae</taxon>
        <taxon>rosids</taxon>
        <taxon>fabids</taxon>
        <taxon>Fabales</taxon>
        <taxon>Fabaceae</taxon>
        <taxon>Papilionoideae</taxon>
        <taxon>50 kb inversion clade</taxon>
        <taxon>NPAAA clade</taxon>
        <taxon>Hologalegina</taxon>
        <taxon>IRL clade</taxon>
        <taxon>Trifolieae</taxon>
        <taxon>Medicago</taxon>
    </lineage>
</organism>
<dbReference type="GO" id="GO:0007165">
    <property type="term" value="P:signal transduction"/>
    <property type="evidence" value="ECO:0007669"/>
    <property type="project" value="InterPro"/>
</dbReference>
<dbReference type="EMBL" id="CM001219">
    <property type="protein sequence ID" value="AES71273.2"/>
    <property type="molecule type" value="Genomic_DNA"/>
</dbReference>
<dbReference type="Gene3D" id="3.40.50.300">
    <property type="entry name" value="P-loop containing nucleotide triphosphate hydrolases"/>
    <property type="match status" value="1"/>
</dbReference>
<dbReference type="InterPro" id="IPR002182">
    <property type="entry name" value="NB-ARC"/>
</dbReference>
<evidence type="ECO:0000313" key="7">
    <source>
        <dbReference type="EMBL" id="AES71273.2"/>
    </source>
</evidence>
<keyword evidence="2" id="KW-0677">Repeat</keyword>
<dbReference type="SUPFAM" id="SSF52058">
    <property type="entry name" value="L domain-like"/>
    <property type="match status" value="1"/>
</dbReference>
<dbReference type="AlphaFoldDB" id="G7J2Y0"/>
<dbReference type="InterPro" id="IPR035897">
    <property type="entry name" value="Toll_tir_struct_dom_sf"/>
</dbReference>
<proteinExistence type="predicted"/>
<dbReference type="PANTHER" id="PTHR11017:SF560">
    <property type="entry name" value="RESISTANCE PROTEIN (TIR-NBS-LRR CLASS), PUTATIVE-RELATED"/>
    <property type="match status" value="1"/>
</dbReference>
<reference evidence="7 9" key="1">
    <citation type="journal article" date="2011" name="Nature">
        <title>The Medicago genome provides insight into the evolution of rhizobial symbioses.</title>
        <authorList>
            <person name="Young N.D."/>
            <person name="Debelle F."/>
            <person name="Oldroyd G.E."/>
            <person name="Geurts R."/>
            <person name="Cannon S.B."/>
            <person name="Udvardi M.K."/>
            <person name="Benedito V.A."/>
            <person name="Mayer K.F."/>
            <person name="Gouzy J."/>
            <person name="Schoof H."/>
            <person name="Van de Peer Y."/>
            <person name="Proost S."/>
            <person name="Cook D.R."/>
            <person name="Meyers B.C."/>
            <person name="Spannagl M."/>
            <person name="Cheung F."/>
            <person name="De Mita S."/>
            <person name="Krishnakumar V."/>
            <person name="Gundlach H."/>
            <person name="Zhou S."/>
            <person name="Mudge J."/>
            <person name="Bharti A.K."/>
            <person name="Murray J.D."/>
            <person name="Naoumkina M.A."/>
            <person name="Rosen B."/>
            <person name="Silverstein K.A."/>
            <person name="Tang H."/>
            <person name="Rombauts S."/>
            <person name="Zhao P.X."/>
            <person name="Zhou P."/>
            <person name="Barbe V."/>
            <person name="Bardou P."/>
            <person name="Bechner M."/>
            <person name="Bellec A."/>
            <person name="Berger A."/>
            <person name="Berges H."/>
            <person name="Bidwell S."/>
            <person name="Bisseling T."/>
            <person name="Choisne N."/>
            <person name="Couloux A."/>
            <person name="Denny R."/>
            <person name="Deshpande S."/>
            <person name="Dai X."/>
            <person name="Doyle J.J."/>
            <person name="Dudez A.M."/>
            <person name="Farmer A.D."/>
            <person name="Fouteau S."/>
            <person name="Franken C."/>
            <person name="Gibelin C."/>
            <person name="Gish J."/>
            <person name="Goldstein S."/>
            <person name="Gonzalez A.J."/>
            <person name="Green P.J."/>
            <person name="Hallab A."/>
            <person name="Hartog M."/>
            <person name="Hua A."/>
            <person name="Humphray S.J."/>
            <person name="Jeong D.H."/>
            <person name="Jing Y."/>
            <person name="Jocker A."/>
            <person name="Kenton S.M."/>
            <person name="Kim D.J."/>
            <person name="Klee K."/>
            <person name="Lai H."/>
            <person name="Lang C."/>
            <person name="Lin S."/>
            <person name="Macmil S.L."/>
            <person name="Magdelenat G."/>
            <person name="Matthews L."/>
            <person name="McCorrison J."/>
            <person name="Monaghan E.L."/>
            <person name="Mun J.H."/>
            <person name="Najar F.Z."/>
            <person name="Nicholson C."/>
            <person name="Noirot C."/>
            <person name="O'Bleness M."/>
            <person name="Paule C.R."/>
            <person name="Poulain J."/>
            <person name="Prion F."/>
            <person name="Qin B."/>
            <person name="Qu C."/>
            <person name="Retzel E.F."/>
            <person name="Riddle C."/>
            <person name="Sallet E."/>
            <person name="Samain S."/>
            <person name="Samson N."/>
            <person name="Sanders I."/>
            <person name="Saurat O."/>
            <person name="Scarpelli C."/>
            <person name="Schiex T."/>
            <person name="Segurens B."/>
            <person name="Severin A.J."/>
            <person name="Sherrier D.J."/>
            <person name="Shi R."/>
            <person name="Sims S."/>
            <person name="Singer S.R."/>
            <person name="Sinharoy S."/>
            <person name="Sterck L."/>
            <person name="Viollet A."/>
            <person name="Wang B.B."/>
            <person name="Wang K."/>
            <person name="Wang M."/>
            <person name="Wang X."/>
            <person name="Warfsmann J."/>
            <person name="Weissenbach J."/>
            <person name="White D.D."/>
            <person name="White J.D."/>
            <person name="Wiley G.B."/>
            <person name="Wincker P."/>
            <person name="Xing Y."/>
            <person name="Yang L."/>
            <person name="Yao Z."/>
            <person name="Ying F."/>
            <person name="Zhai J."/>
            <person name="Zhou L."/>
            <person name="Zuber A."/>
            <person name="Denarie J."/>
            <person name="Dixon R.A."/>
            <person name="May G.D."/>
            <person name="Schwartz D.C."/>
            <person name="Rogers J."/>
            <person name="Quetier F."/>
            <person name="Town C.D."/>
            <person name="Roe B.A."/>
        </authorList>
    </citation>
    <scope>NUCLEOTIDE SEQUENCE [LARGE SCALE GENOMIC DNA]</scope>
    <source>
        <strain evidence="7">A17</strain>
        <strain evidence="8 9">cv. Jemalong A17</strain>
    </source>
</reference>
<dbReference type="GO" id="GO:0043531">
    <property type="term" value="F:ADP binding"/>
    <property type="evidence" value="ECO:0007669"/>
    <property type="project" value="InterPro"/>
</dbReference>
<dbReference type="PaxDb" id="3880-AES71273"/>
<dbReference type="eggNOG" id="ENOG502QQJE">
    <property type="taxonomic scope" value="Eukaryota"/>
</dbReference>
<dbReference type="PRINTS" id="PR00364">
    <property type="entry name" value="DISEASERSIST"/>
</dbReference>
<dbReference type="InterPro" id="IPR036390">
    <property type="entry name" value="WH_DNA-bd_sf"/>
</dbReference>
<dbReference type="Pfam" id="PF23282">
    <property type="entry name" value="WHD_ROQ1"/>
    <property type="match status" value="1"/>
</dbReference>
<dbReference type="InterPro" id="IPR042197">
    <property type="entry name" value="Apaf_helical"/>
</dbReference>
<feature type="domain" description="NB-ARC" evidence="4">
    <location>
        <begin position="70"/>
        <end position="242"/>
    </location>
</feature>
<evidence type="ECO:0000259" key="5">
    <source>
        <dbReference type="Pfam" id="PF01582"/>
    </source>
</evidence>
<evidence type="ECO:0000256" key="1">
    <source>
        <dbReference type="ARBA" id="ARBA00022614"/>
    </source>
</evidence>
<evidence type="ECO:0000313" key="9">
    <source>
        <dbReference type="Proteomes" id="UP000002051"/>
    </source>
</evidence>
<accession>A0A0C3VIS8</accession>
<dbReference type="Gene3D" id="3.80.10.10">
    <property type="entry name" value="Ribonuclease Inhibitor"/>
    <property type="match status" value="1"/>
</dbReference>
<protein>
    <submittedName>
        <fullName evidence="7">Disease resistance protein (TIR-NBS-LRR class), putative</fullName>
    </submittedName>
</protein>
<keyword evidence="3" id="KW-0611">Plant defense</keyword>
<evidence type="ECO:0000259" key="6">
    <source>
        <dbReference type="Pfam" id="PF23282"/>
    </source>
</evidence>
<feature type="domain" description="TIR" evidence="5">
    <location>
        <begin position="15"/>
        <end position="63"/>
    </location>
</feature>
<dbReference type="InterPro" id="IPR000157">
    <property type="entry name" value="TIR_dom"/>
</dbReference>
<keyword evidence="9" id="KW-1185">Reference proteome</keyword>
<dbReference type="PANTHER" id="PTHR11017">
    <property type="entry name" value="LEUCINE-RICH REPEAT-CONTAINING PROTEIN"/>
    <property type="match status" value="1"/>
</dbReference>
<accession>G7J2Y0</accession>
<dbReference type="InterPro" id="IPR027417">
    <property type="entry name" value="P-loop_NTPase"/>
</dbReference>
<keyword evidence="1" id="KW-0433">Leucine-rich repeat</keyword>
<evidence type="ECO:0000256" key="3">
    <source>
        <dbReference type="ARBA" id="ARBA00022821"/>
    </source>
</evidence>
<sequence length="880" mass="99776">MRAKKLYQGTAVMDALSRWRNVLNQAANLSGWDANNFRSEADLVKKIVKEVLTKLDSTHLSITEFPVGLESRVEELIEFIDDQSNKVCMIGIWGMGGSGKTTTAKAIYNQINRKFADRSFIENIREICEKDNTGIIRLQEQLLSDVLKIKVKKIHSITSGTTMIEKRLRGKTVLVILDDVSKFEQIKALCGNRKWFGTGSVLIVTTRDVHLLKLLKVAHVCTMKEMDEDESLELFSWHAFREPSPTKYFTELSRNVVAYCGGLPLALEILGSYLYGRTKREWTSVLSKLERIPNDQVQEKLRISYDGLKDDMEKDIFLDICFFFIGKDRAYVTKILNGRGLYADIGITVLVERSLVKIEKNNKLGMHDLLRDMGREIVRQSSVKNPGKRSRLWFHEDVHDVLTKNMVTKTVEGLAFKLQRTDRVCFSTNSFKEMKKLRLLQLDCVNLIGDYDCFSNQLRWVKWQGFTFNNIPDDFYQGNLVAMDLKHSNIRQVWIETTPRLFKIMKDCPNLSDIHQSIGNLNSLLLINLKDCTSLNSLPKKIYQLKSLKTLILSGCSKIENLEEIVQMESLTTLIAKDTGVKEVPCSIMSPTMNSLPRVSTFGNMAFSLTSINVHNVGFLSPVIKSLSQLRTVWVQCRSKIQLTQELRRILGGQYDANFTKLETSHASQFSNHSLRSLLIRMGSCHIVIDTLGKSISQEPTTNNYSDLFLPGGNYPSWLAYTGEGPSAQFQVPEDIDCHMKGIILCTVYSSTSENMGVECLTSILIINYTKCTIQIYKRDTIISFNDEDWKNVASNLGPGNEVEIFVAFEHGLIVKETAVYLVYGQSITMEIEQSITIEVESSTSMELEPLAEVNMQSSPNVKVEASLDVEMDLSHDVKV</sequence>
<reference evidence="7 9" key="2">
    <citation type="journal article" date="2014" name="BMC Genomics">
        <title>An improved genome release (version Mt4.0) for the model legume Medicago truncatula.</title>
        <authorList>
            <person name="Tang H."/>
            <person name="Krishnakumar V."/>
            <person name="Bidwell S."/>
            <person name="Rosen B."/>
            <person name="Chan A."/>
            <person name="Zhou S."/>
            <person name="Gentzbittel L."/>
            <person name="Childs K.L."/>
            <person name="Yandell M."/>
            <person name="Gundlach H."/>
            <person name="Mayer K.F."/>
            <person name="Schwartz D.C."/>
            <person name="Town C.D."/>
        </authorList>
    </citation>
    <scope>GENOME REANNOTATION</scope>
    <source>
        <strain evidence="8 9">cv. Jemalong A17</strain>
    </source>
</reference>
<dbReference type="Gene3D" id="1.10.8.430">
    <property type="entry name" value="Helical domain of apoptotic protease-activating factors"/>
    <property type="match status" value="1"/>
</dbReference>
<gene>
    <name evidence="7" type="ordered locus">MTR_3g072140</name>
</gene>
<evidence type="ECO:0000259" key="4">
    <source>
        <dbReference type="Pfam" id="PF00931"/>
    </source>
</evidence>
<evidence type="ECO:0000256" key="2">
    <source>
        <dbReference type="ARBA" id="ARBA00022737"/>
    </source>
</evidence>
<name>G7J2Y0_MEDTR</name>
<dbReference type="Pfam" id="PF01582">
    <property type="entry name" value="TIR"/>
    <property type="match status" value="1"/>
</dbReference>
<dbReference type="Proteomes" id="UP000002051">
    <property type="component" value="Chromosome 3"/>
</dbReference>